<dbReference type="Proteomes" id="UP000003676">
    <property type="component" value="Unassembled WGS sequence"/>
</dbReference>
<name>B6WW41_9BACT</name>
<accession>B6WW41</accession>
<organism evidence="1 2">
    <name type="scientific">Desulfovibrio piger ATCC 29098</name>
    <dbReference type="NCBI Taxonomy" id="411464"/>
    <lineage>
        <taxon>Bacteria</taxon>
        <taxon>Pseudomonadati</taxon>
        <taxon>Thermodesulfobacteriota</taxon>
        <taxon>Desulfovibrionia</taxon>
        <taxon>Desulfovibrionales</taxon>
        <taxon>Desulfovibrionaceae</taxon>
        <taxon>Desulfovibrio</taxon>
    </lineage>
</organism>
<reference evidence="1 2" key="2">
    <citation type="submission" date="2008-10" db="EMBL/GenBank/DDBJ databases">
        <authorList>
            <person name="Fulton L."/>
            <person name="Clifton S."/>
            <person name="Fulton B."/>
            <person name="Xu J."/>
            <person name="Minx P."/>
            <person name="Pepin K.H."/>
            <person name="Johnson M."/>
            <person name="Bhonagiri V."/>
            <person name="Nash W.E."/>
            <person name="Mardis E.R."/>
            <person name="Wilson R.K."/>
        </authorList>
    </citation>
    <scope>NUCLEOTIDE SEQUENCE [LARGE SCALE GENOMIC DNA]</scope>
    <source>
        <strain evidence="1 2">ATCC 29098</strain>
    </source>
</reference>
<dbReference type="AlphaFoldDB" id="B6WW41"/>
<reference evidence="1 2" key="1">
    <citation type="submission" date="2008-10" db="EMBL/GenBank/DDBJ databases">
        <title>Draft genome sequence of Desulvovibrio piger (ATCC 29098).</title>
        <authorList>
            <person name="Sudarsanam P."/>
            <person name="Ley R."/>
            <person name="Guruge J."/>
            <person name="Turnbaugh P.J."/>
            <person name="Mahowald M."/>
            <person name="Liep D."/>
            <person name="Gordon J."/>
        </authorList>
    </citation>
    <scope>NUCLEOTIDE SEQUENCE [LARGE SCALE GENOMIC DNA]</scope>
    <source>
        <strain evidence="1 2">ATCC 29098</strain>
    </source>
</reference>
<dbReference type="HOGENOM" id="CLU_3167296_0_0_7"/>
<proteinExistence type="predicted"/>
<dbReference type="EMBL" id="ABXU01000068">
    <property type="protein sequence ID" value="EEB32817.1"/>
    <property type="molecule type" value="Genomic_DNA"/>
</dbReference>
<gene>
    <name evidence="1" type="ORF">DESPIG_02309</name>
</gene>
<sequence>MEPAALQRACWRPGAGAFAVTAAAGCIKKAHGPSAAGQSVQFFYNLP</sequence>
<evidence type="ECO:0000313" key="2">
    <source>
        <dbReference type="Proteomes" id="UP000003676"/>
    </source>
</evidence>
<comment type="caution">
    <text evidence="1">The sequence shown here is derived from an EMBL/GenBank/DDBJ whole genome shotgun (WGS) entry which is preliminary data.</text>
</comment>
<protein>
    <submittedName>
        <fullName evidence="1">Uncharacterized protein</fullName>
    </submittedName>
</protein>
<evidence type="ECO:0000313" key="1">
    <source>
        <dbReference type="EMBL" id="EEB32817.1"/>
    </source>
</evidence>